<dbReference type="RefSeq" id="WP_378994291.1">
    <property type="nucleotide sequence ID" value="NZ_JBHSMT010000005.1"/>
</dbReference>
<evidence type="ECO:0008006" key="4">
    <source>
        <dbReference type="Google" id="ProtNLM"/>
    </source>
</evidence>
<dbReference type="EMBL" id="JBHSMT010000005">
    <property type="protein sequence ID" value="MFC5472651.1"/>
    <property type="molecule type" value="Genomic_DNA"/>
</dbReference>
<reference evidence="3" key="1">
    <citation type="journal article" date="2019" name="Int. J. Syst. Evol. Microbiol.">
        <title>The Global Catalogue of Microorganisms (GCM) 10K type strain sequencing project: providing services to taxonomists for standard genome sequencing and annotation.</title>
        <authorList>
            <consortium name="The Broad Institute Genomics Platform"/>
            <consortium name="The Broad Institute Genome Sequencing Center for Infectious Disease"/>
            <person name="Wu L."/>
            <person name="Ma J."/>
        </authorList>
    </citation>
    <scope>NUCLEOTIDE SEQUENCE [LARGE SCALE GENOMIC DNA]</scope>
    <source>
        <strain evidence="3">JCM 17066</strain>
    </source>
</reference>
<evidence type="ECO:0000313" key="2">
    <source>
        <dbReference type="EMBL" id="MFC5472651.1"/>
    </source>
</evidence>
<gene>
    <name evidence="2" type="ORF">ACFPM8_01640</name>
</gene>
<organism evidence="2 3">
    <name type="scientific">Paraherbaspirillum soli</name>
    <dbReference type="NCBI Taxonomy" id="631222"/>
    <lineage>
        <taxon>Bacteria</taxon>
        <taxon>Pseudomonadati</taxon>
        <taxon>Pseudomonadota</taxon>
        <taxon>Betaproteobacteria</taxon>
        <taxon>Burkholderiales</taxon>
        <taxon>Oxalobacteraceae</taxon>
        <taxon>Paraherbaspirillum</taxon>
    </lineage>
</organism>
<dbReference type="Proteomes" id="UP001596045">
    <property type="component" value="Unassembled WGS sequence"/>
</dbReference>
<feature type="signal peptide" evidence="1">
    <location>
        <begin position="1"/>
        <end position="20"/>
    </location>
</feature>
<sequence length="169" mass="17570">MNLKITLATGLLALATVACSAETSVKQATNTPHKSAAKVGAPVTVELVSSGQTSKNAKLPLMLLFKTDQPNVPLHVEYRTDAGLSLITVGNAALVSNQDGVVTDTPNVRAAEDGVYQLNVFVTIGDRTRAVSIPVTVGNAKPVLKSAGKAIQTPKGENLTILPAQETSR</sequence>
<keyword evidence="3" id="KW-1185">Reference proteome</keyword>
<name>A0ABW0M752_9BURK</name>
<feature type="chain" id="PRO_5045496359" description="Lipoprotein" evidence="1">
    <location>
        <begin position="21"/>
        <end position="169"/>
    </location>
</feature>
<evidence type="ECO:0000256" key="1">
    <source>
        <dbReference type="SAM" id="SignalP"/>
    </source>
</evidence>
<keyword evidence="1" id="KW-0732">Signal</keyword>
<dbReference type="PROSITE" id="PS51257">
    <property type="entry name" value="PROKAR_LIPOPROTEIN"/>
    <property type="match status" value="1"/>
</dbReference>
<comment type="caution">
    <text evidence="2">The sequence shown here is derived from an EMBL/GenBank/DDBJ whole genome shotgun (WGS) entry which is preliminary data.</text>
</comment>
<proteinExistence type="predicted"/>
<evidence type="ECO:0000313" key="3">
    <source>
        <dbReference type="Proteomes" id="UP001596045"/>
    </source>
</evidence>
<accession>A0ABW0M752</accession>
<protein>
    <recommendedName>
        <fullName evidence="4">Lipoprotein</fullName>
    </recommendedName>
</protein>